<dbReference type="AlphaFoldDB" id="A0A871BN66"/>
<feature type="compositionally biased region" description="Basic and acidic residues" evidence="1">
    <location>
        <begin position="60"/>
        <end position="86"/>
    </location>
</feature>
<keyword evidence="2" id="KW-0614">Plasmid</keyword>
<feature type="region of interest" description="Disordered" evidence="1">
    <location>
        <begin position="1"/>
        <end position="98"/>
    </location>
</feature>
<name>A0A871BN66_HALGI</name>
<proteinExistence type="predicted"/>
<sequence length="98" mass="11572">MYFPAHHARREPTEFPAEFRSTAPYPTRNTPPTKLHSLWNALRNKRREETMAYANQTTPSDDRRGRQAERTRTARERATTRGDTSHITKQRGHPTERR</sequence>
<dbReference type="Proteomes" id="UP000663064">
    <property type="component" value="Plasmid pHGLR3"/>
</dbReference>
<dbReference type="EMBL" id="CP063208">
    <property type="protein sequence ID" value="QOS14135.1"/>
    <property type="molecule type" value="Genomic_DNA"/>
</dbReference>
<protein>
    <submittedName>
        <fullName evidence="2">Uncharacterized protein</fullName>
    </submittedName>
</protein>
<accession>A0A871BN66</accession>
<gene>
    <name evidence="2" type="ORF">HfgLR_25300</name>
</gene>
<evidence type="ECO:0000313" key="2">
    <source>
        <dbReference type="EMBL" id="QOS14135.1"/>
    </source>
</evidence>
<organism evidence="2 3">
    <name type="scientific">Haloferax gibbonsii</name>
    <dbReference type="NCBI Taxonomy" id="35746"/>
    <lineage>
        <taxon>Archaea</taxon>
        <taxon>Methanobacteriati</taxon>
        <taxon>Methanobacteriota</taxon>
        <taxon>Stenosarchaea group</taxon>
        <taxon>Halobacteria</taxon>
        <taxon>Halobacteriales</taxon>
        <taxon>Haloferacaceae</taxon>
        <taxon>Haloferax</taxon>
    </lineage>
</organism>
<geneLocation type="plasmid" evidence="2 3">
    <name>pHGLR3</name>
</geneLocation>
<evidence type="ECO:0000256" key="1">
    <source>
        <dbReference type="SAM" id="MobiDB-lite"/>
    </source>
</evidence>
<reference evidence="2" key="1">
    <citation type="journal article" date="2021" name="Front. Microbiol.">
        <title>Cellular and Genomic Properties of Haloferax gibbonsii LR2-5, the Host of Euryarchaeal Virus HFTV1.</title>
        <authorList>
            <person name="Tittes C."/>
            <person name="Schwarzer S."/>
            <person name="Pfeiffer F."/>
            <person name="Dyall-Smith M."/>
            <person name="Rodriguez-Franco M."/>
            <person name="Oksanen H.M."/>
            <person name="Quax T.E.F."/>
        </authorList>
    </citation>
    <scope>NUCLEOTIDE SEQUENCE</scope>
    <source>
        <strain evidence="2">LR2-5</strain>
    </source>
</reference>
<evidence type="ECO:0000313" key="3">
    <source>
        <dbReference type="Proteomes" id="UP000663064"/>
    </source>
</evidence>